<dbReference type="Proteomes" id="UP000242146">
    <property type="component" value="Unassembled WGS sequence"/>
</dbReference>
<dbReference type="PANTHER" id="PTHR13100">
    <property type="entry name" value="CELL GROWTH-REGULATING NUCLEOLAR PROTEIN LYAR"/>
    <property type="match status" value="1"/>
</dbReference>
<comment type="subcellular location">
    <subcellularLocation>
        <location evidence="1">Nucleus</location>
    </subcellularLocation>
</comment>
<evidence type="ECO:0000256" key="1">
    <source>
        <dbReference type="ARBA" id="ARBA00004123"/>
    </source>
</evidence>
<dbReference type="EMBL" id="MCGT01000038">
    <property type="protein sequence ID" value="ORX46328.1"/>
    <property type="molecule type" value="Genomic_DNA"/>
</dbReference>
<keyword evidence="5" id="KW-0862">Zinc</keyword>
<keyword evidence="4 7" id="KW-0863">Zinc-finger</keyword>
<evidence type="ECO:0000256" key="7">
    <source>
        <dbReference type="PROSITE-ProRule" id="PRU01145"/>
    </source>
</evidence>
<dbReference type="GO" id="GO:0008270">
    <property type="term" value="F:zinc ion binding"/>
    <property type="evidence" value="ECO:0007669"/>
    <property type="project" value="UniProtKB-KW"/>
</dbReference>
<dbReference type="GO" id="GO:0005730">
    <property type="term" value="C:nucleolus"/>
    <property type="evidence" value="ECO:0007669"/>
    <property type="project" value="TreeGrafter"/>
</dbReference>
<dbReference type="Gene3D" id="3.30.1490.490">
    <property type="match status" value="1"/>
</dbReference>
<dbReference type="InterPro" id="IPR039999">
    <property type="entry name" value="LYAR"/>
</dbReference>
<feature type="region of interest" description="Disordered" evidence="8">
    <location>
        <begin position="61"/>
        <end position="80"/>
    </location>
</feature>
<evidence type="ECO:0000313" key="11">
    <source>
        <dbReference type="Proteomes" id="UP000242146"/>
    </source>
</evidence>
<evidence type="ECO:0000256" key="6">
    <source>
        <dbReference type="ARBA" id="ARBA00023242"/>
    </source>
</evidence>
<feature type="compositionally biased region" description="Polar residues" evidence="8">
    <location>
        <begin position="68"/>
        <end position="80"/>
    </location>
</feature>
<dbReference type="InterPro" id="IPR014898">
    <property type="entry name" value="Znf_C2H2_LYAR"/>
</dbReference>
<feature type="domain" description="Zinc finger C2H2 LYAR-type" evidence="9">
    <location>
        <begin position="29"/>
        <end position="56"/>
    </location>
</feature>
<dbReference type="InterPro" id="IPR036236">
    <property type="entry name" value="Znf_C2H2_sf"/>
</dbReference>
<keyword evidence="2" id="KW-0479">Metal-binding</keyword>
<gene>
    <name evidence="10" type="ORF">DM01DRAFT_1153036</name>
</gene>
<evidence type="ECO:0000256" key="4">
    <source>
        <dbReference type="ARBA" id="ARBA00022771"/>
    </source>
</evidence>
<keyword evidence="3" id="KW-0677">Repeat</keyword>
<name>A0A1X2G6I7_9FUNG</name>
<keyword evidence="11" id="KW-1185">Reference proteome</keyword>
<evidence type="ECO:0000256" key="2">
    <source>
        <dbReference type="ARBA" id="ARBA00022723"/>
    </source>
</evidence>
<comment type="caution">
    <text evidence="10">The sequence shown here is derived from an EMBL/GenBank/DDBJ whole genome shotgun (WGS) entry which is preliminary data.</text>
</comment>
<evidence type="ECO:0000256" key="8">
    <source>
        <dbReference type="SAM" id="MobiDB-lite"/>
    </source>
</evidence>
<protein>
    <recommendedName>
        <fullName evidence="9">Zinc finger C2H2 LYAR-type domain-containing protein</fullName>
    </recommendedName>
</protein>
<organism evidence="10 11">
    <name type="scientific">Hesseltinella vesiculosa</name>
    <dbReference type="NCBI Taxonomy" id="101127"/>
    <lineage>
        <taxon>Eukaryota</taxon>
        <taxon>Fungi</taxon>
        <taxon>Fungi incertae sedis</taxon>
        <taxon>Mucoromycota</taxon>
        <taxon>Mucoromycotina</taxon>
        <taxon>Mucoromycetes</taxon>
        <taxon>Mucorales</taxon>
        <taxon>Cunninghamellaceae</taxon>
        <taxon>Hesseltinella</taxon>
    </lineage>
</organism>
<dbReference type="GO" id="GO:0000122">
    <property type="term" value="P:negative regulation of transcription by RNA polymerase II"/>
    <property type="evidence" value="ECO:0007669"/>
    <property type="project" value="TreeGrafter"/>
</dbReference>
<evidence type="ECO:0000259" key="9">
    <source>
        <dbReference type="Pfam" id="PF08790"/>
    </source>
</evidence>
<dbReference type="SUPFAM" id="SSF57667">
    <property type="entry name" value="beta-beta-alpha zinc fingers"/>
    <property type="match status" value="2"/>
</dbReference>
<dbReference type="PROSITE" id="PS51804">
    <property type="entry name" value="ZF_C2HC_LYAR"/>
    <property type="match status" value="1"/>
</dbReference>
<sequence>MVSFQCEGCGDIVKKPKCKAHQMRCHAPFTCIDCHQTFDRNTINAHNQCMTETEKYVKGYKAPKKNSGPVSRQENTVEQGQIQPPSIMEQLQSNGAKRSANDDITANEMKRAKKDKSKIRKGDWLSVKLATSESKQIEAALQHLLKGRKVCIIQLHPKIKTRAHRIHNSFQDAMSISELRTRALALLADHPKASNSIDAKRFEEVIGLGYNSKKGKVTFTVLSDC</sequence>
<dbReference type="OrthoDB" id="21474at2759"/>
<reference evidence="10 11" key="1">
    <citation type="submission" date="2016-07" db="EMBL/GenBank/DDBJ databases">
        <title>Pervasive Adenine N6-methylation of Active Genes in Fungi.</title>
        <authorList>
            <consortium name="DOE Joint Genome Institute"/>
            <person name="Mondo S.J."/>
            <person name="Dannebaum R.O."/>
            <person name="Kuo R.C."/>
            <person name="Labutti K."/>
            <person name="Haridas S."/>
            <person name="Kuo A."/>
            <person name="Salamov A."/>
            <person name="Ahrendt S.R."/>
            <person name="Lipzen A."/>
            <person name="Sullivan W."/>
            <person name="Andreopoulos W.B."/>
            <person name="Clum A."/>
            <person name="Lindquist E."/>
            <person name="Daum C."/>
            <person name="Ramamoorthy G.K."/>
            <person name="Gryganskyi A."/>
            <person name="Culley D."/>
            <person name="Magnuson J.K."/>
            <person name="James T.Y."/>
            <person name="O'Malley M.A."/>
            <person name="Stajich J.E."/>
            <person name="Spatafora J.W."/>
            <person name="Visel A."/>
            <person name="Grigoriev I.V."/>
        </authorList>
    </citation>
    <scope>NUCLEOTIDE SEQUENCE [LARGE SCALE GENOMIC DNA]</scope>
    <source>
        <strain evidence="10 11">NRRL 3301</strain>
    </source>
</reference>
<evidence type="ECO:0000256" key="5">
    <source>
        <dbReference type="ARBA" id="ARBA00022833"/>
    </source>
</evidence>
<dbReference type="AlphaFoldDB" id="A0A1X2G6I7"/>
<dbReference type="STRING" id="101127.A0A1X2G6I7"/>
<proteinExistence type="predicted"/>
<dbReference type="Pfam" id="PF08790">
    <property type="entry name" value="zf-LYAR"/>
    <property type="match status" value="1"/>
</dbReference>
<dbReference type="PANTHER" id="PTHR13100:SF10">
    <property type="entry name" value="CELL GROWTH-REGULATING NUCLEOLAR PROTEIN"/>
    <property type="match status" value="1"/>
</dbReference>
<evidence type="ECO:0000313" key="10">
    <source>
        <dbReference type="EMBL" id="ORX46328.1"/>
    </source>
</evidence>
<dbReference type="GO" id="GO:0006364">
    <property type="term" value="P:rRNA processing"/>
    <property type="evidence" value="ECO:0007669"/>
    <property type="project" value="TreeGrafter"/>
</dbReference>
<evidence type="ECO:0000256" key="3">
    <source>
        <dbReference type="ARBA" id="ARBA00022737"/>
    </source>
</evidence>
<keyword evidence="6" id="KW-0539">Nucleus</keyword>
<dbReference type="GO" id="GO:0003677">
    <property type="term" value="F:DNA binding"/>
    <property type="evidence" value="ECO:0007669"/>
    <property type="project" value="InterPro"/>
</dbReference>
<accession>A0A1X2G6I7</accession>